<dbReference type="Pfam" id="PF01345">
    <property type="entry name" value="DUF11"/>
    <property type="match status" value="1"/>
</dbReference>
<dbReference type="RefSeq" id="WP_184789910.1">
    <property type="nucleotide sequence ID" value="NZ_BONT01000071.1"/>
</dbReference>
<organism evidence="4 5">
    <name type="scientific">Phytomonospora endophytica</name>
    <dbReference type="NCBI Taxonomy" id="714109"/>
    <lineage>
        <taxon>Bacteria</taxon>
        <taxon>Bacillati</taxon>
        <taxon>Actinomycetota</taxon>
        <taxon>Actinomycetes</taxon>
        <taxon>Micromonosporales</taxon>
        <taxon>Micromonosporaceae</taxon>
        <taxon>Phytomonospora</taxon>
    </lineage>
</organism>
<feature type="domain" description="DUF11" evidence="3">
    <location>
        <begin position="347"/>
        <end position="458"/>
    </location>
</feature>
<evidence type="ECO:0000256" key="1">
    <source>
        <dbReference type="SAM" id="MobiDB-lite"/>
    </source>
</evidence>
<feature type="region of interest" description="Disordered" evidence="1">
    <location>
        <begin position="505"/>
        <end position="626"/>
    </location>
</feature>
<evidence type="ECO:0000259" key="3">
    <source>
        <dbReference type="Pfam" id="PF01345"/>
    </source>
</evidence>
<feature type="transmembrane region" description="Helical" evidence="2">
    <location>
        <begin position="476"/>
        <end position="496"/>
    </location>
</feature>
<evidence type="ECO:0000313" key="5">
    <source>
        <dbReference type="Proteomes" id="UP000548476"/>
    </source>
</evidence>
<evidence type="ECO:0000313" key="4">
    <source>
        <dbReference type="EMBL" id="MBB6037084.1"/>
    </source>
</evidence>
<dbReference type="GO" id="GO:0005975">
    <property type="term" value="P:carbohydrate metabolic process"/>
    <property type="evidence" value="ECO:0007669"/>
    <property type="project" value="UniProtKB-ARBA"/>
</dbReference>
<reference evidence="4 5" key="1">
    <citation type="submission" date="2020-08" db="EMBL/GenBank/DDBJ databases">
        <title>Genomic Encyclopedia of Type Strains, Phase IV (KMG-IV): sequencing the most valuable type-strain genomes for metagenomic binning, comparative biology and taxonomic classification.</title>
        <authorList>
            <person name="Goeker M."/>
        </authorList>
    </citation>
    <scope>NUCLEOTIDE SEQUENCE [LARGE SCALE GENOMIC DNA]</scope>
    <source>
        <strain evidence="4 5">YIM 65646</strain>
    </source>
</reference>
<gene>
    <name evidence="4" type="ORF">HNR73_004957</name>
</gene>
<comment type="caution">
    <text evidence="4">The sequence shown here is derived from an EMBL/GenBank/DDBJ whole genome shotgun (WGS) entry which is preliminary data.</text>
</comment>
<feature type="compositionally biased region" description="Basic and acidic residues" evidence="1">
    <location>
        <begin position="589"/>
        <end position="598"/>
    </location>
</feature>
<accession>A0A841FMK5</accession>
<keyword evidence="2" id="KW-1133">Transmembrane helix</keyword>
<feature type="compositionally biased region" description="Low complexity" evidence="1">
    <location>
        <begin position="560"/>
        <end position="575"/>
    </location>
</feature>
<dbReference type="AlphaFoldDB" id="A0A841FMK5"/>
<dbReference type="InterPro" id="IPR001434">
    <property type="entry name" value="OmcB-like_DUF11"/>
</dbReference>
<dbReference type="Gene3D" id="2.60.40.10">
    <property type="entry name" value="Immunoglobulins"/>
    <property type="match status" value="1"/>
</dbReference>
<feature type="compositionally biased region" description="Gly residues" evidence="1">
    <location>
        <begin position="509"/>
        <end position="526"/>
    </location>
</feature>
<feature type="region of interest" description="Disordered" evidence="1">
    <location>
        <begin position="1"/>
        <end position="62"/>
    </location>
</feature>
<evidence type="ECO:0000256" key="2">
    <source>
        <dbReference type="SAM" id="Phobius"/>
    </source>
</evidence>
<name>A0A841FMK5_9ACTN</name>
<dbReference type="EMBL" id="JACHGT010000011">
    <property type="protein sequence ID" value="MBB6037084.1"/>
    <property type="molecule type" value="Genomic_DNA"/>
</dbReference>
<proteinExistence type="predicted"/>
<dbReference type="Proteomes" id="UP000548476">
    <property type="component" value="Unassembled WGS sequence"/>
</dbReference>
<sequence length="626" mass="62387">MTALFALSAPAYADPDPSTEPAASGEPTVAPAPADPDVKPMATGADLSVKVRSSESTPGGAANVRKMITVEVKNKGPEPAKNPVVTFAIKDYDPSDGYELTGAGDFCDTAPTPATGDVVFTCDLSDKPDYALAPGAVSNLAFLQLEHGIGAEGDVVEGVASVESETPDDDEKNNSAPFTITVVDAGVDVSAYIGTDMTIDPGKTASFAGDGFVQVYNEGNTPIDGISLSLTLPAYASFEKDYGNCEYSADGRKANCSYDHQLAENQDGFAIADETPFRITVAKNAPGPLSIGDATATAAALGVLEPQEMRGAGSGQMLTKADEQDDQAPGDNVVSWAVFTTANPADVKVTSTEAEGKVGATVSVVVAVGNNGPADSPGGAEVTFTAPKGTSVVSAPDDCKEQSKGVWVCTTDATIPVGKENKGTFKLKIDGGTVEDGKAEVVARFADTDEKNNAAAVVVNVLSGGGGGLPVTGQNLTIAGIAAAVLLAVGGALVLLGRKRRAAVAEGPDGSGVAGAGPDAGAGGGTADAEEAAEEAAEAEAATVEAAEAAAEKAVEADEAAAAGSADADEAAAAAEEAEAEVDEAAAVADEKVAKAEAEEPAAAAEADADEAPEGDAGTGDGKKKK</sequence>
<feature type="compositionally biased region" description="Acidic residues" evidence="1">
    <location>
        <begin position="528"/>
        <end position="538"/>
    </location>
</feature>
<feature type="compositionally biased region" description="Low complexity" evidence="1">
    <location>
        <begin position="539"/>
        <end position="549"/>
    </location>
</feature>
<keyword evidence="2" id="KW-0472">Membrane</keyword>
<dbReference type="InterPro" id="IPR013783">
    <property type="entry name" value="Ig-like_fold"/>
</dbReference>
<keyword evidence="5" id="KW-1185">Reference proteome</keyword>
<keyword evidence="2" id="KW-0812">Transmembrane</keyword>
<protein>
    <submittedName>
        <fullName evidence="4">LPXTG-motif cell wall-anchored protein</fullName>
    </submittedName>
</protein>